<keyword evidence="5" id="KW-0539">Nucleus</keyword>
<sequence length="747" mass="84541">MTSTDETKQKRNKPCENCRDQRRRCIPTQTTQCERCTKKNLSCVYKFTVKPASAKNLVPVSKRIRLVDQIQDMEDAMEYLEDEIQLILAGDSSSVDNDYGQPETTTTTTATATTPIRTLPIMTRPYEKEAGPAWTVTLQPSNTGIQLQTSITNSGDLIRFLAQTAGCFTTNSPQRSPNYYSNHSQQTMTVTNRMLQVEYTLRKVFGTPIQQQHNSNETEYNNTNSLVTTANNSIFYSSYDHTRQAAILLLIDSYFSCVRGLIPIVASYYRPLIMKQPDSTLAYSLAGFMALSACVIHVNEKELPCNRSDFGLSLYEATQEKLRDDLFDDDGSSLETVIALLTMAQASMILLRNNDTRLYLHLAWQMVLALRDQYVVILRHYQQYPMTTSTTPPDLACAETWRRLFYGVRYLLIHVRIIQEGSVDLDSILSEINVGFPRPLLCEMDDPRRNRMVDVYSFFVRLDDCYISNNVETIGYRLFAGALDKASLSDISYMEHRFFFFWQNLPREFRLTSSPMEYLDPTLVHTCQDHHILHLNQFYYSQWLTLEIRFMQSPAAASLLDTTLTRLDGGRALLIVSICADALTHIFQVLYHREPCMLDLHWLLITTDALRMLTQTANDSVRFRAAYNLQICLPILLAQMQPKHGISSSSSAFASKVYPVSPPPTIASPASTASLSPPSLSGHASHHTHSPASTSTEASALDDEDEVRAPEKWAHRHQGLATDLDPSTAYYGEIKKSLTPYFTGKTA</sequence>
<keyword evidence="3" id="KW-0805">Transcription regulation</keyword>
<gene>
    <name evidence="8" type="primary">ABSGL_12987.1 scaffold 13554</name>
</gene>
<dbReference type="Gene3D" id="4.10.240.10">
    <property type="entry name" value="Zn(2)-C6 fungal-type DNA-binding domain"/>
    <property type="match status" value="1"/>
</dbReference>
<evidence type="ECO:0000259" key="7">
    <source>
        <dbReference type="PROSITE" id="PS50048"/>
    </source>
</evidence>
<reference evidence="8" key="1">
    <citation type="submission" date="2016-04" db="EMBL/GenBank/DDBJ databases">
        <authorList>
            <person name="Evans L.H."/>
            <person name="Alamgir A."/>
            <person name="Owens N."/>
            <person name="Weber N.D."/>
            <person name="Virtaneva K."/>
            <person name="Barbian K."/>
            <person name="Babar A."/>
            <person name="Rosenke K."/>
        </authorList>
    </citation>
    <scope>NUCLEOTIDE SEQUENCE [LARGE SCALE GENOMIC DNA]</scope>
    <source>
        <strain evidence="8">CBS 101.48</strain>
    </source>
</reference>
<dbReference type="OMA" id="SWRRLFY"/>
<feature type="region of interest" description="Disordered" evidence="6">
    <location>
        <begin position="668"/>
        <end position="726"/>
    </location>
</feature>
<proteinExistence type="predicted"/>
<dbReference type="GO" id="GO:0008270">
    <property type="term" value="F:zinc ion binding"/>
    <property type="evidence" value="ECO:0007669"/>
    <property type="project" value="InterPro"/>
</dbReference>
<evidence type="ECO:0000256" key="4">
    <source>
        <dbReference type="ARBA" id="ARBA00023163"/>
    </source>
</evidence>
<evidence type="ECO:0000313" key="8">
    <source>
        <dbReference type="EMBL" id="SAM07346.1"/>
    </source>
</evidence>
<keyword evidence="9" id="KW-1185">Reference proteome</keyword>
<accession>A0A168RSW9</accession>
<feature type="compositionally biased region" description="Low complexity" evidence="6">
    <location>
        <begin position="668"/>
        <end position="683"/>
    </location>
</feature>
<dbReference type="InterPro" id="IPR050815">
    <property type="entry name" value="TF_fung"/>
</dbReference>
<dbReference type="InterPro" id="IPR036864">
    <property type="entry name" value="Zn2-C6_fun-type_DNA-bd_sf"/>
</dbReference>
<dbReference type="PROSITE" id="PS00463">
    <property type="entry name" value="ZN2_CY6_FUNGAL_1"/>
    <property type="match status" value="1"/>
</dbReference>
<feature type="domain" description="Zn(2)-C6 fungal-type" evidence="7">
    <location>
        <begin position="14"/>
        <end position="45"/>
    </location>
</feature>
<name>A0A168RSW9_ABSGL</name>
<dbReference type="AlphaFoldDB" id="A0A168RSW9"/>
<dbReference type="GO" id="GO:0000981">
    <property type="term" value="F:DNA-binding transcription factor activity, RNA polymerase II-specific"/>
    <property type="evidence" value="ECO:0007669"/>
    <property type="project" value="InterPro"/>
</dbReference>
<dbReference type="CDD" id="cd00067">
    <property type="entry name" value="GAL4"/>
    <property type="match status" value="1"/>
</dbReference>
<comment type="subcellular location">
    <subcellularLocation>
        <location evidence="1">Nucleus</location>
    </subcellularLocation>
</comment>
<dbReference type="InterPro" id="IPR001138">
    <property type="entry name" value="Zn2Cys6_DnaBD"/>
</dbReference>
<protein>
    <recommendedName>
        <fullName evidence="7">Zn(2)-C6 fungal-type domain-containing protein</fullName>
    </recommendedName>
</protein>
<dbReference type="SUPFAM" id="SSF57701">
    <property type="entry name" value="Zn2/Cys6 DNA-binding domain"/>
    <property type="match status" value="1"/>
</dbReference>
<evidence type="ECO:0000256" key="3">
    <source>
        <dbReference type="ARBA" id="ARBA00023015"/>
    </source>
</evidence>
<dbReference type="OrthoDB" id="2278435at2759"/>
<dbReference type="PANTHER" id="PTHR47338">
    <property type="entry name" value="ZN(II)2CYS6 TRANSCRIPTION FACTOR (EUROFUNG)-RELATED"/>
    <property type="match status" value="1"/>
</dbReference>
<feature type="compositionally biased region" description="Low complexity" evidence="6">
    <location>
        <begin position="690"/>
        <end position="699"/>
    </location>
</feature>
<dbReference type="STRING" id="4829.A0A168RSW9"/>
<organism evidence="8">
    <name type="scientific">Absidia glauca</name>
    <name type="common">Pin mould</name>
    <dbReference type="NCBI Taxonomy" id="4829"/>
    <lineage>
        <taxon>Eukaryota</taxon>
        <taxon>Fungi</taxon>
        <taxon>Fungi incertae sedis</taxon>
        <taxon>Mucoromycota</taxon>
        <taxon>Mucoromycotina</taxon>
        <taxon>Mucoromycetes</taxon>
        <taxon>Mucorales</taxon>
        <taxon>Cunninghamellaceae</taxon>
        <taxon>Absidia</taxon>
    </lineage>
</organism>
<dbReference type="GO" id="GO:0005634">
    <property type="term" value="C:nucleus"/>
    <property type="evidence" value="ECO:0007669"/>
    <property type="project" value="UniProtKB-SubCell"/>
</dbReference>
<dbReference type="PROSITE" id="PS50048">
    <property type="entry name" value="ZN2_CY6_FUNGAL_2"/>
    <property type="match status" value="1"/>
</dbReference>
<dbReference type="PANTHER" id="PTHR47338:SF5">
    <property type="entry name" value="ZN(II)2CYS6 TRANSCRIPTION FACTOR (EUROFUNG)"/>
    <property type="match status" value="1"/>
</dbReference>
<evidence type="ECO:0000256" key="5">
    <source>
        <dbReference type="ARBA" id="ARBA00023242"/>
    </source>
</evidence>
<evidence type="ECO:0000313" key="9">
    <source>
        <dbReference type="Proteomes" id="UP000078561"/>
    </source>
</evidence>
<keyword evidence="2" id="KW-0479">Metal-binding</keyword>
<evidence type="ECO:0000256" key="6">
    <source>
        <dbReference type="SAM" id="MobiDB-lite"/>
    </source>
</evidence>
<evidence type="ECO:0000256" key="1">
    <source>
        <dbReference type="ARBA" id="ARBA00004123"/>
    </source>
</evidence>
<dbReference type="InParanoid" id="A0A168RSW9"/>
<keyword evidence="4" id="KW-0804">Transcription</keyword>
<dbReference type="Proteomes" id="UP000078561">
    <property type="component" value="Unassembled WGS sequence"/>
</dbReference>
<dbReference type="CDD" id="cd12148">
    <property type="entry name" value="fungal_TF_MHR"/>
    <property type="match status" value="1"/>
</dbReference>
<dbReference type="EMBL" id="LT554740">
    <property type="protein sequence ID" value="SAM07346.1"/>
    <property type="molecule type" value="Genomic_DNA"/>
</dbReference>
<evidence type="ECO:0000256" key="2">
    <source>
        <dbReference type="ARBA" id="ARBA00022723"/>
    </source>
</evidence>